<proteinExistence type="predicted"/>
<dbReference type="PROSITE" id="PS51257">
    <property type="entry name" value="PROKAR_LIPOPROTEIN"/>
    <property type="match status" value="1"/>
</dbReference>
<gene>
    <name evidence="2" type="ORF">UW60_C0006G0002</name>
</gene>
<dbReference type="EMBL" id="LCIY01000006">
    <property type="protein sequence ID" value="KKT67438.1"/>
    <property type="molecule type" value="Genomic_DNA"/>
</dbReference>
<organism evidence="2 3">
    <name type="scientific">Candidatus Woesebacteria bacterium GW2011_GWA2_44_33</name>
    <dbReference type="NCBI Taxonomy" id="1618564"/>
    <lineage>
        <taxon>Bacteria</taxon>
        <taxon>Candidatus Woeseibacteriota</taxon>
    </lineage>
</organism>
<accession>A0A0G1J7U3</accession>
<protein>
    <recommendedName>
        <fullName evidence="4">Lipoprotein</fullName>
    </recommendedName>
</protein>
<feature type="chain" id="PRO_5002537974" description="Lipoprotein" evidence="1">
    <location>
        <begin position="20"/>
        <end position="132"/>
    </location>
</feature>
<feature type="signal peptide" evidence="1">
    <location>
        <begin position="1"/>
        <end position="19"/>
    </location>
</feature>
<dbReference type="AlphaFoldDB" id="A0A0G1J7U3"/>
<keyword evidence="1" id="KW-0732">Signal</keyword>
<evidence type="ECO:0000313" key="3">
    <source>
        <dbReference type="Proteomes" id="UP000034826"/>
    </source>
</evidence>
<reference evidence="2 3" key="1">
    <citation type="journal article" date="2015" name="Nature">
        <title>rRNA introns, odd ribosomes, and small enigmatic genomes across a large radiation of phyla.</title>
        <authorList>
            <person name="Brown C.T."/>
            <person name="Hug L.A."/>
            <person name="Thomas B.C."/>
            <person name="Sharon I."/>
            <person name="Castelle C.J."/>
            <person name="Singh A."/>
            <person name="Wilkins M.J."/>
            <person name="Williams K.H."/>
            <person name="Banfield J.F."/>
        </authorList>
    </citation>
    <scope>NUCLEOTIDE SEQUENCE [LARGE SCALE GENOMIC DNA]</scope>
</reference>
<comment type="caution">
    <text evidence="2">The sequence shown here is derived from an EMBL/GenBank/DDBJ whole genome shotgun (WGS) entry which is preliminary data.</text>
</comment>
<dbReference type="Proteomes" id="UP000034826">
    <property type="component" value="Unassembled WGS sequence"/>
</dbReference>
<evidence type="ECO:0000313" key="2">
    <source>
        <dbReference type="EMBL" id="KKT67438.1"/>
    </source>
</evidence>
<evidence type="ECO:0000256" key="1">
    <source>
        <dbReference type="SAM" id="SignalP"/>
    </source>
</evidence>
<evidence type="ECO:0008006" key="4">
    <source>
        <dbReference type="Google" id="ProtNLM"/>
    </source>
</evidence>
<name>A0A0G1J7U3_9BACT</name>
<sequence length="132" mass="14234">MYKRTKFLFLVILSLLLSACGPDEIQVPVERSTHYVEGPFSYVGNIESEHVDLFSYLRDDGKFCLISAATHAGMSISVSCAGEPSQVVNEDGIRYIGNVYGGLVNVYEYTKDGIVCTVIGGHGGGTLTSVDC</sequence>